<evidence type="ECO:0000256" key="1">
    <source>
        <dbReference type="SAM" id="MobiDB-lite"/>
    </source>
</evidence>
<name>S8FD36_FOMSC</name>
<proteinExistence type="predicted"/>
<protein>
    <submittedName>
        <fullName evidence="2">Uncharacterized protein</fullName>
    </submittedName>
</protein>
<dbReference type="HOGENOM" id="CLU_2049745_0_0_1"/>
<gene>
    <name evidence="2" type="ORF">FOMPIDRAFT_86366</name>
</gene>
<dbReference type="Proteomes" id="UP000015241">
    <property type="component" value="Unassembled WGS sequence"/>
</dbReference>
<reference evidence="2 3" key="1">
    <citation type="journal article" date="2012" name="Science">
        <title>The Paleozoic origin of enzymatic lignin decomposition reconstructed from 31 fungal genomes.</title>
        <authorList>
            <person name="Floudas D."/>
            <person name="Binder M."/>
            <person name="Riley R."/>
            <person name="Barry K."/>
            <person name="Blanchette R.A."/>
            <person name="Henrissat B."/>
            <person name="Martinez A.T."/>
            <person name="Otillar R."/>
            <person name="Spatafora J.W."/>
            <person name="Yadav J.S."/>
            <person name="Aerts A."/>
            <person name="Benoit I."/>
            <person name="Boyd A."/>
            <person name="Carlson A."/>
            <person name="Copeland A."/>
            <person name="Coutinho P.M."/>
            <person name="de Vries R.P."/>
            <person name="Ferreira P."/>
            <person name="Findley K."/>
            <person name="Foster B."/>
            <person name="Gaskell J."/>
            <person name="Glotzer D."/>
            <person name="Gorecki P."/>
            <person name="Heitman J."/>
            <person name="Hesse C."/>
            <person name="Hori C."/>
            <person name="Igarashi K."/>
            <person name="Jurgens J.A."/>
            <person name="Kallen N."/>
            <person name="Kersten P."/>
            <person name="Kohler A."/>
            <person name="Kuees U."/>
            <person name="Kumar T.K.A."/>
            <person name="Kuo A."/>
            <person name="LaButti K."/>
            <person name="Larrondo L.F."/>
            <person name="Lindquist E."/>
            <person name="Ling A."/>
            <person name="Lombard V."/>
            <person name="Lucas S."/>
            <person name="Lundell T."/>
            <person name="Martin R."/>
            <person name="McLaughlin D.J."/>
            <person name="Morgenstern I."/>
            <person name="Morin E."/>
            <person name="Murat C."/>
            <person name="Nagy L.G."/>
            <person name="Nolan M."/>
            <person name="Ohm R.A."/>
            <person name="Patyshakuliyeva A."/>
            <person name="Rokas A."/>
            <person name="Ruiz-Duenas F.J."/>
            <person name="Sabat G."/>
            <person name="Salamov A."/>
            <person name="Samejima M."/>
            <person name="Schmutz J."/>
            <person name="Slot J.C."/>
            <person name="St John F."/>
            <person name="Stenlid J."/>
            <person name="Sun H."/>
            <person name="Sun S."/>
            <person name="Syed K."/>
            <person name="Tsang A."/>
            <person name="Wiebenga A."/>
            <person name="Young D."/>
            <person name="Pisabarro A."/>
            <person name="Eastwood D.C."/>
            <person name="Martin F."/>
            <person name="Cullen D."/>
            <person name="Grigoriev I.V."/>
            <person name="Hibbett D.S."/>
        </authorList>
    </citation>
    <scope>NUCLEOTIDE SEQUENCE</scope>
    <source>
        <strain evidence="3">FP-58527</strain>
    </source>
</reference>
<feature type="region of interest" description="Disordered" evidence="1">
    <location>
        <begin position="1"/>
        <end position="65"/>
    </location>
</feature>
<sequence length="120" mass="12797">MESGNCEHGHAGDRSRRIGSSSQYGQWMVRPRPKLGVPTSKNSCATDEELDLSVGPTSDVQASDECPGRGVRKYITCSPKVNTTEVNSIPLLSGLSQISESLKVGLYTGIGDQSAQDVDI</sequence>
<dbReference type="InParanoid" id="S8FD36"/>
<evidence type="ECO:0000313" key="2">
    <source>
        <dbReference type="EMBL" id="EPS96419.1"/>
    </source>
</evidence>
<organism evidence="2 3">
    <name type="scientific">Fomitopsis schrenkii</name>
    <name type="common">Brown rot fungus</name>
    <dbReference type="NCBI Taxonomy" id="2126942"/>
    <lineage>
        <taxon>Eukaryota</taxon>
        <taxon>Fungi</taxon>
        <taxon>Dikarya</taxon>
        <taxon>Basidiomycota</taxon>
        <taxon>Agaricomycotina</taxon>
        <taxon>Agaricomycetes</taxon>
        <taxon>Polyporales</taxon>
        <taxon>Fomitopsis</taxon>
    </lineage>
</organism>
<keyword evidence="3" id="KW-1185">Reference proteome</keyword>
<evidence type="ECO:0000313" key="3">
    <source>
        <dbReference type="Proteomes" id="UP000015241"/>
    </source>
</evidence>
<dbReference type="EMBL" id="KE504188">
    <property type="protein sequence ID" value="EPS96419.1"/>
    <property type="molecule type" value="Genomic_DNA"/>
</dbReference>
<feature type="compositionally biased region" description="Basic and acidic residues" evidence="1">
    <location>
        <begin position="1"/>
        <end position="16"/>
    </location>
</feature>
<accession>S8FD36</accession>
<dbReference type="AlphaFoldDB" id="S8FD36"/>